<accession>A0ABR0BFB4</accession>
<reference evidence="4 5" key="1">
    <citation type="journal article" date="2024" name="Microbiol. Resour. Announc.">
        <title>Genome annotations for the ascomycete fungi Trichoderma harzianum, Trichoderma aggressivum, and Purpureocillium lilacinum.</title>
        <authorList>
            <person name="Beijen E.P.W."/>
            <person name="Ohm R.A."/>
        </authorList>
    </citation>
    <scope>NUCLEOTIDE SEQUENCE [LARGE SCALE GENOMIC DNA]</scope>
    <source>
        <strain evidence="4 5">CBS 150709</strain>
    </source>
</reference>
<dbReference type="SUPFAM" id="SSF53335">
    <property type="entry name" value="S-adenosyl-L-methionine-dependent methyltransferases"/>
    <property type="match status" value="1"/>
</dbReference>
<evidence type="ECO:0000256" key="2">
    <source>
        <dbReference type="ARBA" id="ARBA00038188"/>
    </source>
</evidence>
<dbReference type="PANTHER" id="PTHR44068">
    <property type="entry name" value="ZGC:194242"/>
    <property type="match status" value="1"/>
</dbReference>
<sequence length="320" mass="36740">MVVSSNPAIDDNKPLQRCYDALCNRLIYAVLGERLHLGYWDKDTYRMFPLSRALHRMEEKLHKLLDLGPESRILDAGCGCGQVALYMASHGLYVTAIDVTDHHLDRARHRMRRSHGLGGQVTVNKMDYHHLESLEAGSFDGIYAMESLCHATNPLAVLQGFLRILRPGGHIAIHDADRCQEDNGMGNEAAASINQISELGAMPTFRQSRRDFYRELLEEVGFIDVRLYDYSENVKPFLRLLWLLSVALQFFLRLFGLREDYPHVHLGGWLYKEQRYWRSRDDARSGKRPLETVATERRNCLDAKALAVGNGPMRLHRRLH</sequence>
<keyword evidence="1" id="KW-0808">Transferase</keyword>
<dbReference type="PANTHER" id="PTHR44068:SF1">
    <property type="entry name" value="HYPOTHETICAL LOC100005854"/>
    <property type="match status" value="1"/>
</dbReference>
<gene>
    <name evidence="4" type="ORF">Purlil1_12984</name>
</gene>
<evidence type="ECO:0000259" key="3">
    <source>
        <dbReference type="Pfam" id="PF08241"/>
    </source>
</evidence>
<comment type="similarity">
    <text evidence="2">Belongs to the class I-like SAM-binding methyltransferase superfamily. Erg6/SMT family.</text>
</comment>
<comment type="caution">
    <text evidence="4">The sequence shown here is derived from an EMBL/GenBank/DDBJ whole genome shotgun (WGS) entry which is preliminary data.</text>
</comment>
<name>A0ABR0BFB4_PURLI</name>
<dbReference type="Pfam" id="PF08241">
    <property type="entry name" value="Methyltransf_11"/>
    <property type="match status" value="1"/>
</dbReference>
<dbReference type="InterPro" id="IPR050447">
    <property type="entry name" value="Erg6_SMT_methyltransf"/>
</dbReference>
<feature type="domain" description="Methyltransferase type 11" evidence="3">
    <location>
        <begin position="74"/>
        <end position="173"/>
    </location>
</feature>
<evidence type="ECO:0000313" key="5">
    <source>
        <dbReference type="Proteomes" id="UP001287286"/>
    </source>
</evidence>
<dbReference type="Gene3D" id="3.40.50.150">
    <property type="entry name" value="Vaccinia Virus protein VP39"/>
    <property type="match status" value="1"/>
</dbReference>
<dbReference type="CDD" id="cd02440">
    <property type="entry name" value="AdoMet_MTases"/>
    <property type="match status" value="1"/>
</dbReference>
<protein>
    <recommendedName>
        <fullName evidence="3">Methyltransferase type 11 domain-containing protein</fullName>
    </recommendedName>
</protein>
<evidence type="ECO:0000256" key="1">
    <source>
        <dbReference type="ARBA" id="ARBA00022679"/>
    </source>
</evidence>
<keyword evidence="5" id="KW-1185">Reference proteome</keyword>
<dbReference type="EMBL" id="JAWRVI010000153">
    <property type="protein sequence ID" value="KAK4073596.1"/>
    <property type="molecule type" value="Genomic_DNA"/>
</dbReference>
<organism evidence="4 5">
    <name type="scientific">Purpureocillium lilacinum</name>
    <name type="common">Paecilomyces lilacinus</name>
    <dbReference type="NCBI Taxonomy" id="33203"/>
    <lineage>
        <taxon>Eukaryota</taxon>
        <taxon>Fungi</taxon>
        <taxon>Dikarya</taxon>
        <taxon>Ascomycota</taxon>
        <taxon>Pezizomycotina</taxon>
        <taxon>Sordariomycetes</taxon>
        <taxon>Hypocreomycetidae</taxon>
        <taxon>Hypocreales</taxon>
        <taxon>Ophiocordycipitaceae</taxon>
        <taxon>Purpureocillium</taxon>
    </lineage>
</organism>
<dbReference type="Proteomes" id="UP001287286">
    <property type="component" value="Unassembled WGS sequence"/>
</dbReference>
<dbReference type="InterPro" id="IPR013216">
    <property type="entry name" value="Methyltransf_11"/>
</dbReference>
<proteinExistence type="inferred from homology"/>
<evidence type="ECO:0000313" key="4">
    <source>
        <dbReference type="EMBL" id="KAK4073596.1"/>
    </source>
</evidence>
<dbReference type="InterPro" id="IPR029063">
    <property type="entry name" value="SAM-dependent_MTases_sf"/>
</dbReference>